<evidence type="ECO:0000256" key="14">
    <source>
        <dbReference type="ARBA" id="ARBA00023317"/>
    </source>
</evidence>
<dbReference type="NCBIfam" id="NF004491">
    <property type="entry name" value="PRK05826.1"/>
    <property type="match status" value="1"/>
</dbReference>
<dbReference type="NCBIfam" id="NF004978">
    <property type="entry name" value="PRK06354.1"/>
    <property type="match status" value="1"/>
</dbReference>
<dbReference type="Gene3D" id="3.40.1380.20">
    <property type="entry name" value="Pyruvate kinase, C-terminal domain"/>
    <property type="match status" value="1"/>
</dbReference>
<dbReference type="GO" id="GO:0030955">
    <property type="term" value="F:potassium ion binding"/>
    <property type="evidence" value="ECO:0007669"/>
    <property type="project" value="UniProtKB-UniRule"/>
</dbReference>
<evidence type="ECO:0000256" key="8">
    <source>
        <dbReference type="ARBA" id="ARBA00022723"/>
    </source>
</evidence>
<comment type="caution">
    <text evidence="19">The sequence shown here is derived from an EMBL/GenBank/DDBJ whole genome shotgun (WGS) entry which is preliminary data.</text>
</comment>
<name>A0A3M0BR83_9AQUI</name>
<keyword evidence="11" id="KW-0067">ATP-binding</keyword>
<dbReference type="InterPro" id="IPR036918">
    <property type="entry name" value="Pyrv_Knase_C_sf"/>
</dbReference>
<sequence>MKKTKIVATLGPATAAEEMIEKLINEGVDVFRFNFSHGDHKTHKENLEKVRKISEKLNKHVAVLQDLSGPKIRIGQVEKPFTVHYGDEIKIVKEEVIGTKEKISINHPEILNKLNIGDRIYIADGLIRLKVIDKDEEGIVAKVIVGGVISSRKGVNFPNVKLDISALTEKDIKDIEFGVKEGIDIIALSFVKTAEDVLKAKQIIQSYGGDQPLFAKIEKHEAVENIDKIIEVSDGIMVARGDLGVEIEMEKVPVIQKMVIKKCNEKGKPVITATQMLTSMLNSPRPTRAEVSDIANAVLDGTDAVMLSDETAVGKYPIEAVNVMKKTIIEAEKIYPYIKEYQSIDDKTQSIAYSATKLSDRLKAKAIVAFTKSGRTARNVSKFRPKAPIIAITHDLKTFRRLNIVWGVNPYMIIEKGNSEELLCKFVKQAYEKDFNKEDILVALVGFLGGISGSTSIIRVLDKDDVSYMLNEKC</sequence>
<dbReference type="Gene3D" id="3.20.20.60">
    <property type="entry name" value="Phosphoenolpyruvate-binding domains"/>
    <property type="match status" value="1"/>
</dbReference>
<keyword evidence="9" id="KW-0547">Nucleotide-binding</keyword>
<dbReference type="InterPro" id="IPR015793">
    <property type="entry name" value="Pyrv_Knase_brl"/>
</dbReference>
<evidence type="ECO:0000256" key="16">
    <source>
        <dbReference type="RuleBase" id="RU000504"/>
    </source>
</evidence>
<evidence type="ECO:0000313" key="20">
    <source>
        <dbReference type="Proteomes" id="UP000280842"/>
    </source>
</evidence>
<evidence type="ECO:0000256" key="13">
    <source>
        <dbReference type="ARBA" id="ARBA00023152"/>
    </source>
</evidence>
<protein>
    <recommendedName>
        <fullName evidence="6 15">Pyruvate kinase</fullName>
        <ecNumber evidence="5 15">2.7.1.40</ecNumber>
    </recommendedName>
</protein>
<dbReference type="GO" id="GO:0016301">
    <property type="term" value="F:kinase activity"/>
    <property type="evidence" value="ECO:0007669"/>
    <property type="project" value="UniProtKB-KW"/>
</dbReference>
<dbReference type="SUPFAM" id="SSF50800">
    <property type="entry name" value="PK beta-barrel domain-like"/>
    <property type="match status" value="1"/>
</dbReference>
<evidence type="ECO:0000256" key="5">
    <source>
        <dbReference type="ARBA" id="ARBA00012142"/>
    </source>
</evidence>
<dbReference type="EMBL" id="REFO01000011">
    <property type="protein sequence ID" value="RMA97005.1"/>
    <property type="molecule type" value="Genomic_DNA"/>
</dbReference>
<dbReference type="PANTHER" id="PTHR11817">
    <property type="entry name" value="PYRUVATE KINASE"/>
    <property type="match status" value="1"/>
</dbReference>
<dbReference type="NCBIfam" id="TIGR01064">
    <property type="entry name" value="pyruv_kin"/>
    <property type="match status" value="1"/>
</dbReference>
<dbReference type="InterPro" id="IPR040442">
    <property type="entry name" value="Pyrv_kinase-like_dom_sf"/>
</dbReference>
<comment type="catalytic activity">
    <reaction evidence="16">
        <text>pyruvate + ATP = phosphoenolpyruvate + ADP + H(+)</text>
        <dbReference type="Rhea" id="RHEA:18157"/>
        <dbReference type="ChEBI" id="CHEBI:15361"/>
        <dbReference type="ChEBI" id="CHEBI:15378"/>
        <dbReference type="ChEBI" id="CHEBI:30616"/>
        <dbReference type="ChEBI" id="CHEBI:58702"/>
        <dbReference type="ChEBI" id="CHEBI:456216"/>
        <dbReference type="EC" id="2.7.1.40"/>
    </reaction>
</comment>
<dbReference type="InterPro" id="IPR011037">
    <property type="entry name" value="Pyrv_Knase-like_insert_dom_sf"/>
</dbReference>
<evidence type="ECO:0000256" key="3">
    <source>
        <dbReference type="ARBA" id="ARBA00004997"/>
    </source>
</evidence>
<comment type="pathway">
    <text evidence="3 16">Carbohydrate degradation; glycolysis; pyruvate from D-glyceraldehyde 3-phosphate: step 5/5.</text>
</comment>
<keyword evidence="10 16" id="KW-0418">Kinase</keyword>
<dbReference type="AlphaFoldDB" id="A0A3M0BR83"/>
<dbReference type="InterPro" id="IPR015806">
    <property type="entry name" value="Pyrv_Knase_insert_dom_sf"/>
</dbReference>
<feature type="domain" description="Pyruvate kinase C-terminal" evidence="18">
    <location>
        <begin position="350"/>
        <end position="461"/>
    </location>
</feature>
<keyword evidence="7 16" id="KW-0808">Transferase</keyword>
<dbReference type="SUPFAM" id="SSF51621">
    <property type="entry name" value="Phosphoenolpyruvate/pyruvate domain"/>
    <property type="match status" value="1"/>
</dbReference>
<evidence type="ECO:0000259" key="18">
    <source>
        <dbReference type="Pfam" id="PF02887"/>
    </source>
</evidence>
<evidence type="ECO:0000256" key="12">
    <source>
        <dbReference type="ARBA" id="ARBA00022842"/>
    </source>
</evidence>
<evidence type="ECO:0000256" key="11">
    <source>
        <dbReference type="ARBA" id="ARBA00022840"/>
    </source>
</evidence>
<reference evidence="19 20" key="1">
    <citation type="submission" date="2018-10" db="EMBL/GenBank/DDBJ databases">
        <title>Genomic Encyclopedia of Archaeal and Bacterial Type Strains, Phase II (KMG-II): from individual species to whole genera.</title>
        <authorList>
            <person name="Goeker M."/>
        </authorList>
    </citation>
    <scope>NUCLEOTIDE SEQUENCE [LARGE SCALE GENOMIC DNA]</scope>
    <source>
        <strain evidence="19 20">VM1</strain>
    </source>
</reference>
<evidence type="ECO:0000256" key="10">
    <source>
        <dbReference type="ARBA" id="ARBA00022777"/>
    </source>
</evidence>
<evidence type="ECO:0000256" key="6">
    <source>
        <dbReference type="ARBA" id="ARBA00018587"/>
    </source>
</evidence>
<comment type="cofactor">
    <cofactor evidence="2">
        <name>K(+)</name>
        <dbReference type="ChEBI" id="CHEBI:29103"/>
    </cofactor>
</comment>
<evidence type="ECO:0000256" key="4">
    <source>
        <dbReference type="ARBA" id="ARBA00008663"/>
    </source>
</evidence>
<dbReference type="EC" id="2.7.1.40" evidence="5 15"/>
<dbReference type="PRINTS" id="PR01050">
    <property type="entry name" value="PYRUVTKNASE"/>
</dbReference>
<dbReference type="UniPathway" id="UPA00109">
    <property type="reaction ID" value="UER00188"/>
</dbReference>
<accession>A0A3M0BR83</accession>
<dbReference type="SUPFAM" id="SSF52935">
    <property type="entry name" value="PK C-terminal domain-like"/>
    <property type="match status" value="1"/>
</dbReference>
<evidence type="ECO:0000259" key="17">
    <source>
        <dbReference type="Pfam" id="PF00224"/>
    </source>
</evidence>
<evidence type="ECO:0000313" key="19">
    <source>
        <dbReference type="EMBL" id="RMA97005.1"/>
    </source>
</evidence>
<gene>
    <name evidence="19" type="ORF">CLV39_0657</name>
</gene>
<evidence type="ECO:0000256" key="15">
    <source>
        <dbReference type="NCBIfam" id="TIGR01064"/>
    </source>
</evidence>
<feature type="domain" description="Pyruvate kinase barrel" evidence="17">
    <location>
        <begin position="1"/>
        <end position="321"/>
    </location>
</feature>
<dbReference type="OrthoDB" id="9812123at2"/>
<dbReference type="InterPro" id="IPR001697">
    <property type="entry name" value="Pyr_Knase"/>
</dbReference>
<dbReference type="GO" id="GO:0004743">
    <property type="term" value="F:pyruvate kinase activity"/>
    <property type="evidence" value="ECO:0007669"/>
    <property type="project" value="UniProtKB-UniRule"/>
</dbReference>
<keyword evidence="14 19" id="KW-0670">Pyruvate</keyword>
<dbReference type="GO" id="GO:0000287">
    <property type="term" value="F:magnesium ion binding"/>
    <property type="evidence" value="ECO:0007669"/>
    <property type="project" value="UniProtKB-UniRule"/>
</dbReference>
<keyword evidence="13 16" id="KW-0324">Glycolysis</keyword>
<keyword evidence="20" id="KW-1185">Reference proteome</keyword>
<keyword evidence="8" id="KW-0479">Metal-binding</keyword>
<dbReference type="Gene3D" id="2.40.33.10">
    <property type="entry name" value="PK beta-barrel domain-like"/>
    <property type="match status" value="1"/>
</dbReference>
<dbReference type="InterPro" id="IPR015795">
    <property type="entry name" value="Pyrv_Knase_C"/>
</dbReference>
<evidence type="ECO:0000256" key="7">
    <source>
        <dbReference type="ARBA" id="ARBA00022679"/>
    </source>
</evidence>
<dbReference type="FunFam" id="3.20.20.60:FF:000025">
    <property type="entry name" value="Pyruvate kinase"/>
    <property type="match status" value="1"/>
</dbReference>
<dbReference type="Pfam" id="PF02887">
    <property type="entry name" value="PK_C"/>
    <property type="match status" value="1"/>
</dbReference>
<dbReference type="InterPro" id="IPR015813">
    <property type="entry name" value="Pyrv/PenolPyrv_kinase-like_dom"/>
</dbReference>
<dbReference type="FunFam" id="2.40.33.10:FF:000001">
    <property type="entry name" value="Pyruvate kinase"/>
    <property type="match status" value="1"/>
</dbReference>
<evidence type="ECO:0000256" key="2">
    <source>
        <dbReference type="ARBA" id="ARBA00001958"/>
    </source>
</evidence>
<proteinExistence type="inferred from homology"/>
<comment type="cofactor">
    <cofactor evidence="1">
        <name>Mg(2+)</name>
        <dbReference type="ChEBI" id="CHEBI:18420"/>
    </cofactor>
</comment>
<evidence type="ECO:0000256" key="9">
    <source>
        <dbReference type="ARBA" id="ARBA00022741"/>
    </source>
</evidence>
<dbReference type="Pfam" id="PF00224">
    <property type="entry name" value="PK"/>
    <property type="match status" value="1"/>
</dbReference>
<evidence type="ECO:0000256" key="1">
    <source>
        <dbReference type="ARBA" id="ARBA00001946"/>
    </source>
</evidence>
<dbReference type="GO" id="GO:0005524">
    <property type="term" value="F:ATP binding"/>
    <property type="evidence" value="ECO:0007669"/>
    <property type="project" value="UniProtKB-KW"/>
</dbReference>
<keyword evidence="12 16" id="KW-0460">Magnesium</keyword>
<organism evidence="19 20">
    <name type="scientific">Hydrogenothermus marinus</name>
    <dbReference type="NCBI Taxonomy" id="133270"/>
    <lineage>
        <taxon>Bacteria</taxon>
        <taxon>Pseudomonadati</taxon>
        <taxon>Aquificota</taxon>
        <taxon>Aquificia</taxon>
        <taxon>Aquificales</taxon>
        <taxon>Hydrogenothermaceae</taxon>
        <taxon>Hydrogenothermus</taxon>
    </lineage>
</organism>
<dbReference type="Proteomes" id="UP000280842">
    <property type="component" value="Unassembled WGS sequence"/>
</dbReference>
<comment type="similarity">
    <text evidence="4 16">Belongs to the pyruvate kinase family.</text>
</comment>
<dbReference type="RefSeq" id="WP_121922799.1">
    <property type="nucleotide sequence ID" value="NZ_REFO01000011.1"/>
</dbReference>